<comment type="similarity">
    <text evidence="2">Belongs to the NAD(P)-dependent epimerase/dehydratase family.</text>
</comment>
<feature type="domain" description="NAD-dependent epimerase/dehydratase" evidence="11">
    <location>
        <begin position="178"/>
        <end position="412"/>
    </location>
</feature>
<accession>A0A1Y1HSF6</accession>
<dbReference type="GO" id="GO:0032580">
    <property type="term" value="C:Golgi cisterna membrane"/>
    <property type="evidence" value="ECO:0007669"/>
    <property type="project" value="UniProtKB-SubCell"/>
</dbReference>
<evidence type="ECO:0000256" key="9">
    <source>
        <dbReference type="SAM" id="MobiDB-lite"/>
    </source>
</evidence>
<organism evidence="12 13">
    <name type="scientific">Klebsormidium nitens</name>
    <name type="common">Green alga</name>
    <name type="synonym">Ulothrix nitens</name>
    <dbReference type="NCBI Taxonomy" id="105231"/>
    <lineage>
        <taxon>Eukaryota</taxon>
        <taxon>Viridiplantae</taxon>
        <taxon>Streptophyta</taxon>
        <taxon>Klebsormidiophyceae</taxon>
        <taxon>Klebsormidiales</taxon>
        <taxon>Klebsormidiaceae</taxon>
        <taxon>Klebsormidium</taxon>
    </lineage>
</organism>
<comment type="subcellular location">
    <subcellularLocation>
        <location evidence="1">Golgi apparatus</location>
        <location evidence="1">Golgi stack membrane</location>
        <topology evidence="1">Multi-pass membrane protein</topology>
    </subcellularLocation>
</comment>
<evidence type="ECO:0000256" key="5">
    <source>
        <dbReference type="ARBA" id="ARBA00023027"/>
    </source>
</evidence>
<evidence type="ECO:0000313" key="12">
    <source>
        <dbReference type="EMBL" id="GAQ79921.1"/>
    </source>
</evidence>
<dbReference type="Gene3D" id="3.40.50.720">
    <property type="entry name" value="NAD(P)-binding Rossmann-like Domain"/>
    <property type="match status" value="1"/>
</dbReference>
<dbReference type="EC" id="5.1.3.6" evidence="8"/>
<dbReference type="PRINTS" id="PR01713">
    <property type="entry name" value="NUCEPIMERASE"/>
</dbReference>
<dbReference type="OrthoDB" id="202470at2759"/>
<dbReference type="Pfam" id="PF01370">
    <property type="entry name" value="Epimerase"/>
    <property type="match status" value="1"/>
</dbReference>
<dbReference type="OMA" id="SVNRQFH"/>
<evidence type="ECO:0000259" key="11">
    <source>
        <dbReference type="Pfam" id="PF01370"/>
    </source>
</evidence>
<gene>
    <name evidence="12" type="ORF">KFL_000410200</name>
</gene>
<feature type="compositionally biased region" description="Basic and acidic residues" evidence="9">
    <location>
        <begin position="39"/>
        <end position="49"/>
    </location>
</feature>
<keyword evidence="5" id="KW-0520">NAD</keyword>
<sequence length="524" mass="57462">MNHIAAPADSPRHRKRRKAPYTPFDSHLSEYDVEGGSPRLKELTHGDTKKGHHSPKQVIGGFWWPASPPHAKVDPALAERGPALAISRMAAVGADESKGRGTPSFRNPTRSTDNLLKVFCGVAILLIIGITALHHTSPRHHHSDETSDGSYRPTWGGSAWEATVRKSAERSEDGHLVVLVTGAAGFVGSHVSMALKKRGDGVVGLDNFNDYYPVALKRARAANLANAGIFVVEGDLNDQALLARLFKLAGITHVLHLAAQAGVRYAVHNPKAYVHSNIAGFVSLFEECKNAKPQPAIVYASSSSVYGTNEKVPFSEDDRTDQPASLYAATKKADEVLGHTYNHIYGLSITALRFFTVYGPWGRPDMAYFSFTRNIMDRQPIKIFQGPDQTELARDFTFIDDVVKGCIASLDTAEPSIGSEGRKLGQRAQLRTFNLGNTQPVQVSTFVGILEKHLNREAIRNYIPMPSTGDVPFTHANVTRARNELGYNPSTDLETGLGHFVKWYLDYYGQGSKNEASLQGYKPY</sequence>
<evidence type="ECO:0000256" key="2">
    <source>
        <dbReference type="ARBA" id="ARBA00007637"/>
    </source>
</evidence>
<evidence type="ECO:0000313" key="13">
    <source>
        <dbReference type="Proteomes" id="UP000054558"/>
    </source>
</evidence>
<dbReference type="AlphaFoldDB" id="A0A1Y1HSF6"/>
<dbReference type="GO" id="GO:0016854">
    <property type="term" value="F:racemase and epimerase activity"/>
    <property type="evidence" value="ECO:0000318"/>
    <property type="project" value="GO_Central"/>
</dbReference>
<dbReference type="STRING" id="105231.A0A1Y1HSF6"/>
<dbReference type="FunFam" id="3.40.50.720:FF:000198">
    <property type="entry name" value="UDP-glucuronate 4-epimerase 3"/>
    <property type="match status" value="1"/>
</dbReference>
<feature type="transmembrane region" description="Helical" evidence="10">
    <location>
        <begin position="115"/>
        <end position="133"/>
    </location>
</feature>
<evidence type="ECO:0000256" key="3">
    <source>
        <dbReference type="ARBA" id="ARBA00022692"/>
    </source>
</evidence>
<keyword evidence="6 10" id="KW-0472">Membrane</keyword>
<comment type="catalytic activity">
    <reaction evidence="7">
        <text>UDP-alpha-D-glucuronate = UDP-alpha-D-galacturonate</text>
        <dbReference type="Rhea" id="RHEA:11404"/>
        <dbReference type="ChEBI" id="CHEBI:57635"/>
        <dbReference type="ChEBI" id="CHEBI:58052"/>
        <dbReference type="EC" id="5.1.3.6"/>
    </reaction>
</comment>
<name>A0A1Y1HSF6_KLENI</name>
<evidence type="ECO:0000256" key="4">
    <source>
        <dbReference type="ARBA" id="ARBA00022989"/>
    </source>
</evidence>
<dbReference type="PANTHER" id="PTHR43574">
    <property type="entry name" value="EPIMERASE-RELATED"/>
    <property type="match status" value="1"/>
</dbReference>
<proteinExistence type="inferred from homology"/>
<dbReference type="InterPro" id="IPR001509">
    <property type="entry name" value="Epimerase_deHydtase"/>
</dbReference>
<dbReference type="GO" id="GO:0050378">
    <property type="term" value="F:UDP-glucuronate 4-epimerase activity"/>
    <property type="evidence" value="ECO:0007669"/>
    <property type="project" value="UniProtKB-EC"/>
</dbReference>
<evidence type="ECO:0000256" key="6">
    <source>
        <dbReference type="ARBA" id="ARBA00023136"/>
    </source>
</evidence>
<protein>
    <recommendedName>
        <fullName evidence="8">UDP-glucuronate 4-epimerase</fullName>
        <ecNumber evidence="8">5.1.3.6</ecNumber>
    </recommendedName>
</protein>
<evidence type="ECO:0000256" key="10">
    <source>
        <dbReference type="SAM" id="Phobius"/>
    </source>
</evidence>
<evidence type="ECO:0000256" key="7">
    <source>
        <dbReference type="ARBA" id="ARBA00050136"/>
    </source>
</evidence>
<dbReference type="InterPro" id="IPR036291">
    <property type="entry name" value="NAD(P)-bd_dom_sf"/>
</dbReference>
<reference evidence="12 13" key="1">
    <citation type="journal article" date="2014" name="Nat. Commun.">
        <title>Klebsormidium flaccidum genome reveals primary factors for plant terrestrial adaptation.</title>
        <authorList>
            <person name="Hori K."/>
            <person name="Maruyama F."/>
            <person name="Fujisawa T."/>
            <person name="Togashi T."/>
            <person name="Yamamoto N."/>
            <person name="Seo M."/>
            <person name="Sato S."/>
            <person name="Yamada T."/>
            <person name="Mori H."/>
            <person name="Tajima N."/>
            <person name="Moriyama T."/>
            <person name="Ikeuchi M."/>
            <person name="Watanabe M."/>
            <person name="Wada H."/>
            <person name="Kobayashi K."/>
            <person name="Saito M."/>
            <person name="Masuda T."/>
            <person name="Sasaki-Sekimoto Y."/>
            <person name="Mashiguchi K."/>
            <person name="Awai K."/>
            <person name="Shimojima M."/>
            <person name="Masuda S."/>
            <person name="Iwai M."/>
            <person name="Nobusawa T."/>
            <person name="Narise T."/>
            <person name="Kondo S."/>
            <person name="Saito H."/>
            <person name="Sato R."/>
            <person name="Murakawa M."/>
            <person name="Ihara Y."/>
            <person name="Oshima-Yamada Y."/>
            <person name="Ohtaka K."/>
            <person name="Satoh M."/>
            <person name="Sonobe K."/>
            <person name="Ishii M."/>
            <person name="Ohtani R."/>
            <person name="Kanamori-Sato M."/>
            <person name="Honoki R."/>
            <person name="Miyazaki D."/>
            <person name="Mochizuki H."/>
            <person name="Umetsu J."/>
            <person name="Higashi K."/>
            <person name="Shibata D."/>
            <person name="Kamiya Y."/>
            <person name="Sato N."/>
            <person name="Nakamura Y."/>
            <person name="Tabata S."/>
            <person name="Ida S."/>
            <person name="Kurokawa K."/>
            <person name="Ohta H."/>
        </authorList>
    </citation>
    <scope>NUCLEOTIDE SEQUENCE [LARGE SCALE GENOMIC DNA]</scope>
    <source>
        <strain evidence="12 13">NIES-2285</strain>
    </source>
</reference>
<feature type="region of interest" description="Disordered" evidence="9">
    <location>
        <begin position="1"/>
        <end position="54"/>
    </location>
</feature>
<keyword evidence="3 10" id="KW-0812">Transmembrane</keyword>
<evidence type="ECO:0000256" key="1">
    <source>
        <dbReference type="ARBA" id="ARBA00004205"/>
    </source>
</evidence>
<dbReference type="Proteomes" id="UP000054558">
    <property type="component" value="Unassembled WGS sequence"/>
</dbReference>
<evidence type="ECO:0000256" key="8">
    <source>
        <dbReference type="ARBA" id="ARBA00066697"/>
    </source>
</evidence>
<keyword evidence="4 10" id="KW-1133">Transmembrane helix</keyword>
<dbReference type="SUPFAM" id="SSF51735">
    <property type="entry name" value="NAD(P)-binding Rossmann-fold domains"/>
    <property type="match status" value="1"/>
</dbReference>
<dbReference type="EMBL" id="DF236990">
    <property type="protein sequence ID" value="GAQ79921.1"/>
    <property type="molecule type" value="Genomic_DNA"/>
</dbReference>
<keyword evidence="13" id="KW-1185">Reference proteome</keyword>